<organism evidence="2 3">
    <name type="scientific">Coprinopsis marcescibilis</name>
    <name type="common">Agaric fungus</name>
    <name type="synonym">Psathyrella marcescibilis</name>
    <dbReference type="NCBI Taxonomy" id="230819"/>
    <lineage>
        <taxon>Eukaryota</taxon>
        <taxon>Fungi</taxon>
        <taxon>Dikarya</taxon>
        <taxon>Basidiomycota</taxon>
        <taxon>Agaricomycotina</taxon>
        <taxon>Agaricomycetes</taxon>
        <taxon>Agaricomycetidae</taxon>
        <taxon>Agaricales</taxon>
        <taxon>Agaricineae</taxon>
        <taxon>Psathyrellaceae</taxon>
        <taxon>Coprinopsis</taxon>
    </lineage>
</organism>
<accession>A0A5C3KWD8</accession>
<dbReference type="EMBL" id="ML210195">
    <property type="protein sequence ID" value="TFK24752.1"/>
    <property type="molecule type" value="Genomic_DNA"/>
</dbReference>
<reference evidence="2 3" key="1">
    <citation type="journal article" date="2019" name="Nat. Ecol. Evol.">
        <title>Megaphylogeny resolves global patterns of mushroom evolution.</title>
        <authorList>
            <person name="Varga T."/>
            <person name="Krizsan K."/>
            <person name="Foldi C."/>
            <person name="Dima B."/>
            <person name="Sanchez-Garcia M."/>
            <person name="Sanchez-Ramirez S."/>
            <person name="Szollosi G.J."/>
            <person name="Szarkandi J.G."/>
            <person name="Papp V."/>
            <person name="Albert L."/>
            <person name="Andreopoulos W."/>
            <person name="Angelini C."/>
            <person name="Antonin V."/>
            <person name="Barry K.W."/>
            <person name="Bougher N.L."/>
            <person name="Buchanan P."/>
            <person name="Buyck B."/>
            <person name="Bense V."/>
            <person name="Catcheside P."/>
            <person name="Chovatia M."/>
            <person name="Cooper J."/>
            <person name="Damon W."/>
            <person name="Desjardin D."/>
            <person name="Finy P."/>
            <person name="Geml J."/>
            <person name="Haridas S."/>
            <person name="Hughes K."/>
            <person name="Justo A."/>
            <person name="Karasinski D."/>
            <person name="Kautmanova I."/>
            <person name="Kiss B."/>
            <person name="Kocsube S."/>
            <person name="Kotiranta H."/>
            <person name="LaButti K.M."/>
            <person name="Lechner B.E."/>
            <person name="Liimatainen K."/>
            <person name="Lipzen A."/>
            <person name="Lukacs Z."/>
            <person name="Mihaltcheva S."/>
            <person name="Morgado L.N."/>
            <person name="Niskanen T."/>
            <person name="Noordeloos M.E."/>
            <person name="Ohm R.A."/>
            <person name="Ortiz-Santana B."/>
            <person name="Ovrebo C."/>
            <person name="Racz N."/>
            <person name="Riley R."/>
            <person name="Savchenko A."/>
            <person name="Shiryaev A."/>
            <person name="Soop K."/>
            <person name="Spirin V."/>
            <person name="Szebenyi C."/>
            <person name="Tomsovsky M."/>
            <person name="Tulloss R.E."/>
            <person name="Uehling J."/>
            <person name="Grigoriev I.V."/>
            <person name="Vagvolgyi C."/>
            <person name="Papp T."/>
            <person name="Martin F.M."/>
            <person name="Miettinen O."/>
            <person name="Hibbett D.S."/>
            <person name="Nagy L.G."/>
        </authorList>
    </citation>
    <scope>NUCLEOTIDE SEQUENCE [LARGE SCALE GENOMIC DNA]</scope>
    <source>
        <strain evidence="2 3">CBS 121175</strain>
    </source>
</reference>
<name>A0A5C3KWD8_COPMA</name>
<feature type="non-terminal residue" evidence="2">
    <location>
        <position position="102"/>
    </location>
</feature>
<feature type="region of interest" description="Disordered" evidence="1">
    <location>
        <begin position="1"/>
        <end position="31"/>
    </location>
</feature>
<evidence type="ECO:0000313" key="2">
    <source>
        <dbReference type="EMBL" id="TFK24752.1"/>
    </source>
</evidence>
<dbReference type="Proteomes" id="UP000307440">
    <property type="component" value="Unassembled WGS sequence"/>
</dbReference>
<feature type="non-terminal residue" evidence="2">
    <location>
        <position position="1"/>
    </location>
</feature>
<dbReference type="AlphaFoldDB" id="A0A5C3KWD8"/>
<sequence>EVWNTHHRFDNSQLGCRSGSRPTGANDQRKLKPSLCEQRQPTLSGPCRLPLNQVTTRIATSSPCFRMLIVNYPPGNPIYDITHLENSDAPLLHALSALRAAR</sequence>
<evidence type="ECO:0000313" key="3">
    <source>
        <dbReference type="Proteomes" id="UP000307440"/>
    </source>
</evidence>
<protein>
    <submittedName>
        <fullName evidence="2">Uncharacterized protein</fullName>
    </submittedName>
</protein>
<feature type="compositionally biased region" description="Polar residues" evidence="1">
    <location>
        <begin position="11"/>
        <end position="26"/>
    </location>
</feature>
<proteinExistence type="predicted"/>
<evidence type="ECO:0000256" key="1">
    <source>
        <dbReference type="SAM" id="MobiDB-lite"/>
    </source>
</evidence>
<gene>
    <name evidence="2" type="ORF">FA15DRAFT_669215</name>
</gene>
<keyword evidence="3" id="KW-1185">Reference proteome</keyword>